<feature type="coiled-coil region" evidence="1">
    <location>
        <begin position="283"/>
        <end position="310"/>
    </location>
</feature>
<proteinExistence type="predicted"/>
<keyword evidence="1" id="KW-0175">Coiled coil</keyword>
<evidence type="ECO:0000313" key="3">
    <source>
        <dbReference type="EMBL" id="AKQ03918.1"/>
    </source>
</evidence>
<sequence>MAIGNGLRFLKNSKARKAEEAIVRSEGILAVLALSPADMRAAEQALGIARDLLAREHFTGARDAALRAEAIAVALDERYRGYEKAVRSLRERMERMKDLGLPRDAPEAALTQAEARVAAGIWEEGSLLPDYQGARKALEEAEADAQTLVERAEAASNAVFMGAVAIEELASIRGPPDPSLFSRGAVSSLEVGLEGAMRQLAERKFEQAVRIAADIEARANRLRAAFIAANDGLTAAAAILAELRGQGGYTGRLTSQLSIVRDVLFRGVIEPASEMARALLADAQALQRAYRDAREGLAEAEARYTRLVREGHLSSEVDLAVRDARRAMRDGEYVRALRHVEDATGHIERIASEREGLARSLQENWARATAPEEADAFLPDVEELLVRAEKEFQEGRYSESQEDLVVAKALLSPNHKGKPRRRGPDAGSGKS</sequence>
<feature type="coiled-coil region" evidence="1">
    <location>
        <begin position="72"/>
        <end position="99"/>
    </location>
</feature>
<organism evidence="3">
    <name type="scientific">uncultured euryarchaeote Rifle_16ft_4_minimus_39</name>
    <dbReference type="NCBI Taxonomy" id="1665197"/>
    <lineage>
        <taxon>Archaea</taxon>
        <taxon>Methanobacteriati</taxon>
        <taxon>Methanobacteriota</taxon>
        <taxon>environmental samples</taxon>
    </lineage>
</organism>
<name>A0A0H4T7T5_9EURY</name>
<protein>
    <submittedName>
        <fullName evidence="3">Uncharacterized protein</fullName>
    </submittedName>
</protein>
<evidence type="ECO:0000256" key="1">
    <source>
        <dbReference type="SAM" id="Coils"/>
    </source>
</evidence>
<feature type="coiled-coil region" evidence="1">
    <location>
        <begin position="131"/>
        <end position="158"/>
    </location>
</feature>
<evidence type="ECO:0000256" key="2">
    <source>
        <dbReference type="SAM" id="MobiDB-lite"/>
    </source>
</evidence>
<accession>A0A0H4T7T5</accession>
<dbReference type="AlphaFoldDB" id="A0A0H4T7T5"/>
<feature type="region of interest" description="Disordered" evidence="2">
    <location>
        <begin position="409"/>
        <end position="431"/>
    </location>
</feature>
<dbReference type="EMBL" id="KT007025">
    <property type="protein sequence ID" value="AKQ03918.1"/>
    <property type="molecule type" value="Genomic_DNA"/>
</dbReference>
<reference evidence="3" key="1">
    <citation type="journal article" date="2015" name="ISME J.">
        <title>Aquifer environment selects for microbial species cohorts in sediment and groundwater.</title>
        <authorList>
            <person name="Hug L.A."/>
            <person name="Thomas B.C."/>
            <person name="Brown C.T."/>
            <person name="Frischkorn K.R."/>
            <person name="Williams K.H."/>
            <person name="Tringe S.G."/>
            <person name="Banfield J.F."/>
        </authorList>
    </citation>
    <scope>NUCLEOTIDE SEQUENCE</scope>
</reference>